<sequence>MLKDHLGASRNGNCISCDHLFCILCAKVTTKQYVMARIFTLEHNGSIVLFIFKISAWIVTEPPCLFKHFSKLSPGFVYIFSLLDQMRQMYEFLVNTVLF</sequence>
<proteinExistence type="predicted"/>
<protein>
    <submittedName>
        <fullName evidence="1">Uncharacterized protein</fullName>
    </submittedName>
</protein>
<gene>
    <name evidence="1" type="ORF">GDO54_005182</name>
</gene>
<dbReference type="AlphaFoldDB" id="A0AAV2ZJL0"/>
<organism evidence="1 2">
    <name type="scientific">Pyxicephalus adspersus</name>
    <name type="common">African bullfrog</name>
    <dbReference type="NCBI Taxonomy" id="30357"/>
    <lineage>
        <taxon>Eukaryota</taxon>
        <taxon>Metazoa</taxon>
        <taxon>Chordata</taxon>
        <taxon>Craniata</taxon>
        <taxon>Vertebrata</taxon>
        <taxon>Euteleostomi</taxon>
        <taxon>Amphibia</taxon>
        <taxon>Batrachia</taxon>
        <taxon>Anura</taxon>
        <taxon>Neobatrachia</taxon>
        <taxon>Ranoidea</taxon>
        <taxon>Pyxicephalidae</taxon>
        <taxon>Pyxicephalinae</taxon>
        <taxon>Pyxicephalus</taxon>
    </lineage>
</organism>
<comment type="caution">
    <text evidence="1">The sequence shown here is derived from an EMBL/GenBank/DDBJ whole genome shotgun (WGS) entry which is preliminary data.</text>
</comment>
<dbReference type="Proteomes" id="UP001181693">
    <property type="component" value="Unassembled WGS sequence"/>
</dbReference>
<keyword evidence="2" id="KW-1185">Reference proteome</keyword>
<evidence type="ECO:0000313" key="1">
    <source>
        <dbReference type="EMBL" id="DBA14179.1"/>
    </source>
</evidence>
<dbReference type="EMBL" id="DYDO01000013">
    <property type="protein sequence ID" value="DBA14179.1"/>
    <property type="molecule type" value="Genomic_DNA"/>
</dbReference>
<name>A0AAV2ZJL0_PYXAD</name>
<evidence type="ECO:0000313" key="2">
    <source>
        <dbReference type="Proteomes" id="UP001181693"/>
    </source>
</evidence>
<accession>A0AAV2ZJL0</accession>
<reference evidence="1" key="1">
    <citation type="thesis" date="2020" institute="ProQuest LLC" country="789 East Eisenhower Parkway, Ann Arbor, MI, USA">
        <title>Comparative Genomics and Chromosome Evolution.</title>
        <authorList>
            <person name="Mudd A.B."/>
        </authorList>
    </citation>
    <scope>NUCLEOTIDE SEQUENCE</scope>
    <source>
        <strain evidence="1">1538</strain>
        <tissue evidence="1">Blood</tissue>
    </source>
</reference>